<reference evidence="4 5" key="1">
    <citation type="submission" date="2019-01" db="EMBL/GenBank/DDBJ databases">
        <authorList>
            <person name="Brito A."/>
        </authorList>
    </citation>
    <scope>NUCLEOTIDE SEQUENCE [LARGE SCALE GENOMIC DNA]</scope>
    <source>
        <strain evidence="4">1</strain>
    </source>
</reference>
<dbReference type="GO" id="GO:0006508">
    <property type="term" value="P:proteolysis"/>
    <property type="evidence" value="ECO:0007669"/>
    <property type="project" value="InterPro"/>
</dbReference>
<dbReference type="RefSeq" id="WP_144864134.1">
    <property type="nucleotide sequence ID" value="NZ_LR213777.1"/>
</dbReference>
<protein>
    <recommendedName>
        <fullName evidence="3">Peptidase S9 prolyl oligopeptidase catalytic domain-containing protein</fullName>
    </recommendedName>
</protein>
<dbReference type="PANTHER" id="PTHR42776:SF4">
    <property type="entry name" value="ACYLAMINO-ACID-RELEASING ENZYME"/>
    <property type="match status" value="1"/>
</dbReference>
<keyword evidence="5" id="KW-1185">Reference proteome</keyword>
<feature type="domain" description="Peptidase S9 prolyl oligopeptidase catalytic" evidence="3">
    <location>
        <begin position="627"/>
        <end position="799"/>
    </location>
</feature>
<dbReference type="AlphaFoldDB" id="A0A563VMF2"/>
<dbReference type="EMBL" id="CAACVJ010000057">
    <property type="protein sequence ID" value="VEP12465.1"/>
    <property type="molecule type" value="Genomic_DNA"/>
</dbReference>
<dbReference type="Pfam" id="PF00326">
    <property type="entry name" value="Peptidase_S9"/>
    <property type="match status" value="1"/>
</dbReference>
<dbReference type="InterPro" id="IPR001375">
    <property type="entry name" value="Peptidase_S9_cat"/>
</dbReference>
<evidence type="ECO:0000256" key="1">
    <source>
        <dbReference type="ARBA" id="ARBA00022801"/>
    </source>
</evidence>
<name>A0A563VMF2_9CYAN</name>
<organism evidence="4 5">
    <name type="scientific">Hyella patelloides LEGE 07179</name>
    <dbReference type="NCBI Taxonomy" id="945734"/>
    <lineage>
        <taxon>Bacteria</taxon>
        <taxon>Bacillati</taxon>
        <taxon>Cyanobacteriota</taxon>
        <taxon>Cyanophyceae</taxon>
        <taxon>Pleurocapsales</taxon>
        <taxon>Hyellaceae</taxon>
        <taxon>Hyella</taxon>
    </lineage>
</organism>
<evidence type="ECO:0000259" key="3">
    <source>
        <dbReference type="Pfam" id="PF00326"/>
    </source>
</evidence>
<dbReference type="OrthoDB" id="499686at2"/>
<evidence type="ECO:0000313" key="4">
    <source>
        <dbReference type="EMBL" id="VEP12465.1"/>
    </source>
</evidence>
<dbReference type="GO" id="GO:0004252">
    <property type="term" value="F:serine-type endopeptidase activity"/>
    <property type="evidence" value="ECO:0007669"/>
    <property type="project" value="TreeGrafter"/>
</dbReference>
<dbReference type="Gene3D" id="2.120.10.30">
    <property type="entry name" value="TolB, C-terminal domain"/>
    <property type="match status" value="2"/>
</dbReference>
<evidence type="ECO:0000313" key="5">
    <source>
        <dbReference type="Proteomes" id="UP000320055"/>
    </source>
</evidence>
<dbReference type="SUPFAM" id="SSF82171">
    <property type="entry name" value="DPP6 N-terminal domain-like"/>
    <property type="match status" value="1"/>
</dbReference>
<dbReference type="Pfam" id="PF07676">
    <property type="entry name" value="PD40"/>
    <property type="match status" value="2"/>
</dbReference>
<proteinExistence type="predicted"/>
<dbReference type="SUPFAM" id="SSF53474">
    <property type="entry name" value="alpha/beta-Hydrolases"/>
    <property type="match status" value="1"/>
</dbReference>
<dbReference type="Proteomes" id="UP000320055">
    <property type="component" value="Unassembled WGS sequence"/>
</dbReference>
<keyword evidence="1" id="KW-0378">Hydrolase</keyword>
<evidence type="ECO:0000256" key="2">
    <source>
        <dbReference type="ARBA" id="ARBA00022825"/>
    </source>
</evidence>
<keyword evidence="2" id="KW-0720">Serine protease</keyword>
<dbReference type="InterPro" id="IPR011659">
    <property type="entry name" value="WD40"/>
</dbReference>
<dbReference type="InterPro" id="IPR011042">
    <property type="entry name" value="6-blade_b-propeller_TolB-like"/>
</dbReference>
<dbReference type="InterPro" id="IPR029058">
    <property type="entry name" value="AB_hydrolase_fold"/>
</dbReference>
<dbReference type="PANTHER" id="PTHR42776">
    <property type="entry name" value="SERINE PEPTIDASE S9 FAMILY MEMBER"/>
    <property type="match status" value="1"/>
</dbReference>
<accession>A0A563VMF2</accession>
<dbReference type="Gene3D" id="3.40.50.1820">
    <property type="entry name" value="alpha/beta hydrolase"/>
    <property type="match status" value="1"/>
</dbReference>
<keyword evidence="2" id="KW-0645">Protease</keyword>
<sequence>MSLKFLQVEDLFHLEQIGRYFGGAYSFSPDGKILAYVVQRAKATTKNHKQDFLWGNDRADIWLLDLATFEPVNLTKGIEEDVGYWSPAWSPDGKRLAMLSTKGGNVTLWVWDKATGNLQQLTQRGINFEDVGDRPYAWIDNEEIICTVLPENEKPLGMIIETDAPQKAWQGSQKTNRGEEVTVSVLQSGVAVDVAKRDRKTTIVINVTKNATKTLITANTQEYTLSPHKDWLACLETVDIRQPQAHLPLNFELAFRYAVKLISWQERSQKRLEVNNDVSAGSLCWSQNSEQLAFIGYESERASPPQIYIYNCNDNTVQTWGSKKLNAAPLIRNKPRLLWTVEGKLLVYAAQTEEAQPSPQDRYDWWLIASDGEETCLTADMKTSPTELLSEIGSKSFVGLAEGNLWRISFEGNAPENITTELEASITAIVYPGDTRRGDTQVVSTKQEFTKIIVSAEVEEQTEFYQIDLVEDTWKLLEKPAAKAQVAAYESQTDTVIFTANDDTGTYLWSSCNSKSNCFLETNTFLREIKPGILRQIEYISLDGEKLQAQLILPPDYDSERTYPVITEVYPGWVISPTTHPSHELNFPSPYNFQLAAAQGYVFLQPSIPLKPEGEADDPMLKLLNGVLPAVEKAIALGIADPERLYLMGQSFGGYAVYGLITQTHRFKAAVSLAGLANLVSLYGAFDPRFRYREDAHEDFFAGVIIESAQVAMGNPPWKDLGRYLRNSPIFAVDRVETPLMIIQGDMDHVPIQQGEEFFASLYRQGKRAEFVRYWGEGHAIASPANIKDMWERIFAWFK</sequence>
<gene>
    <name evidence="4" type="ORF">H1P_150029</name>
</gene>